<sequence>MSARVIAFRPRRRPASVPALVTRPASSSFRDLVPAGGVRVGWDDSRNLHVARCERCAESIDTRDVGQVDEWADLHTCDPELAALLALVLGEAS</sequence>
<evidence type="ECO:0000313" key="1">
    <source>
        <dbReference type="EMBL" id="GAA2456982.1"/>
    </source>
</evidence>
<gene>
    <name evidence="1" type="ORF">GCM10010191_90710</name>
</gene>
<keyword evidence="2" id="KW-1185">Reference proteome</keyword>
<dbReference type="Proteomes" id="UP001501231">
    <property type="component" value="Unassembled WGS sequence"/>
</dbReference>
<organism evidence="1 2">
    <name type="scientific">Actinomadura vinacea</name>
    <dbReference type="NCBI Taxonomy" id="115336"/>
    <lineage>
        <taxon>Bacteria</taxon>
        <taxon>Bacillati</taxon>
        <taxon>Actinomycetota</taxon>
        <taxon>Actinomycetes</taxon>
        <taxon>Streptosporangiales</taxon>
        <taxon>Thermomonosporaceae</taxon>
        <taxon>Actinomadura</taxon>
    </lineage>
</organism>
<name>A0ABN3KER4_9ACTN</name>
<dbReference type="EMBL" id="BAAARW010000045">
    <property type="protein sequence ID" value="GAA2456982.1"/>
    <property type="molecule type" value="Genomic_DNA"/>
</dbReference>
<protein>
    <submittedName>
        <fullName evidence="1">Uncharacterized protein</fullName>
    </submittedName>
</protein>
<dbReference type="RefSeq" id="WP_344598010.1">
    <property type="nucleotide sequence ID" value="NZ_BAAARW010000045.1"/>
</dbReference>
<comment type="caution">
    <text evidence="1">The sequence shown here is derived from an EMBL/GenBank/DDBJ whole genome shotgun (WGS) entry which is preliminary data.</text>
</comment>
<accession>A0ABN3KER4</accession>
<reference evidence="1 2" key="1">
    <citation type="journal article" date="2019" name="Int. J. Syst. Evol. Microbiol.">
        <title>The Global Catalogue of Microorganisms (GCM) 10K type strain sequencing project: providing services to taxonomists for standard genome sequencing and annotation.</title>
        <authorList>
            <consortium name="The Broad Institute Genomics Platform"/>
            <consortium name="The Broad Institute Genome Sequencing Center for Infectious Disease"/>
            <person name="Wu L."/>
            <person name="Ma J."/>
        </authorList>
    </citation>
    <scope>NUCLEOTIDE SEQUENCE [LARGE SCALE GENOMIC DNA]</scope>
    <source>
        <strain evidence="1 2">JCM 3325</strain>
    </source>
</reference>
<proteinExistence type="predicted"/>
<evidence type="ECO:0000313" key="2">
    <source>
        <dbReference type="Proteomes" id="UP001501231"/>
    </source>
</evidence>